<dbReference type="Proteomes" id="UP001152803">
    <property type="component" value="Unassembled WGS sequence"/>
</dbReference>
<proteinExistence type="predicted"/>
<feature type="region of interest" description="Disordered" evidence="1">
    <location>
        <begin position="1"/>
        <end position="63"/>
    </location>
</feature>
<evidence type="ECO:0000256" key="1">
    <source>
        <dbReference type="SAM" id="MobiDB-lite"/>
    </source>
</evidence>
<reference evidence="2" key="1">
    <citation type="journal article" date="2023" name="Science">
        <title>Genome structures resolve the early diversification of teleost fishes.</title>
        <authorList>
            <person name="Parey E."/>
            <person name="Louis A."/>
            <person name="Montfort J."/>
            <person name="Bouchez O."/>
            <person name="Roques C."/>
            <person name="Iampietro C."/>
            <person name="Lluch J."/>
            <person name="Castinel A."/>
            <person name="Donnadieu C."/>
            <person name="Desvignes T."/>
            <person name="Floi Bucao C."/>
            <person name="Jouanno E."/>
            <person name="Wen M."/>
            <person name="Mejri S."/>
            <person name="Dirks R."/>
            <person name="Jansen H."/>
            <person name="Henkel C."/>
            <person name="Chen W.J."/>
            <person name="Zahm M."/>
            <person name="Cabau C."/>
            <person name="Klopp C."/>
            <person name="Thompson A.W."/>
            <person name="Robinson-Rechavi M."/>
            <person name="Braasch I."/>
            <person name="Lecointre G."/>
            <person name="Bobe J."/>
            <person name="Postlethwait J.H."/>
            <person name="Berthelot C."/>
            <person name="Roest Crollius H."/>
            <person name="Guiguen Y."/>
        </authorList>
    </citation>
    <scope>NUCLEOTIDE SEQUENCE</scope>
    <source>
        <strain evidence="2">Concon-B</strain>
    </source>
</reference>
<keyword evidence="3" id="KW-1185">Reference proteome</keyword>
<gene>
    <name evidence="2" type="ORF">COCON_G00204220</name>
</gene>
<comment type="caution">
    <text evidence="2">The sequence shown here is derived from an EMBL/GenBank/DDBJ whole genome shotgun (WGS) entry which is preliminary data.</text>
</comment>
<dbReference type="AlphaFoldDB" id="A0A9Q1CYR7"/>
<feature type="compositionally biased region" description="Basic and acidic residues" evidence="1">
    <location>
        <begin position="1"/>
        <end position="13"/>
    </location>
</feature>
<evidence type="ECO:0000313" key="3">
    <source>
        <dbReference type="Proteomes" id="UP001152803"/>
    </source>
</evidence>
<sequence>MIEPELVRPDCADPRLSYPITPSRRRPGLASDRQGGGGWDSPAARCPSPIASGASLISPPPTAPPVAQGKLTVALGGCFQLCARLSTVHTLPRRLSRQQRVIITWIRSLQTLLRAQGQEN</sequence>
<organism evidence="2 3">
    <name type="scientific">Conger conger</name>
    <name type="common">Conger eel</name>
    <name type="synonym">Muraena conger</name>
    <dbReference type="NCBI Taxonomy" id="82655"/>
    <lineage>
        <taxon>Eukaryota</taxon>
        <taxon>Metazoa</taxon>
        <taxon>Chordata</taxon>
        <taxon>Craniata</taxon>
        <taxon>Vertebrata</taxon>
        <taxon>Euteleostomi</taxon>
        <taxon>Actinopterygii</taxon>
        <taxon>Neopterygii</taxon>
        <taxon>Teleostei</taxon>
        <taxon>Anguilliformes</taxon>
        <taxon>Congridae</taxon>
        <taxon>Conger</taxon>
    </lineage>
</organism>
<name>A0A9Q1CYR7_CONCO</name>
<evidence type="ECO:0000313" key="2">
    <source>
        <dbReference type="EMBL" id="KAJ8253810.1"/>
    </source>
</evidence>
<accession>A0A9Q1CYR7</accession>
<dbReference type="EMBL" id="JAFJMO010000016">
    <property type="protein sequence ID" value="KAJ8253810.1"/>
    <property type="molecule type" value="Genomic_DNA"/>
</dbReference>
<protein>
    <submittedName>
        <fullName evidence="2">Uncharacterized protein</fullName>
    </submittedName>
</protein>